<evidence type="ECO:0000313" key="2">
    <source>
        <dbReference type="Proteomes" id="UP000606499"/>
    </source>
</evidence>
<reference evidence="1" key="1">
    <citation type="submission" date="2020-08" db="EMBL/GenBank/DDBJ databases">
        <title>Genome public.</title>
        <authorList>
            <person name="Liu C."/>
            <person name="Sun Q."/>
        </authorList>
    </citation>
    <scope>NUCLEOTIDE SEQUENCE</scope>
    <source>
        <strain evidence="1">NSJ-28</strain>
    </source>
</reference>
<keyword evidence="2" id="KW-1185">Reference proteome</keyword>
<dbReference type="AlphaFoldDB" id="A0A923RVA4"/>
<dbReference type="RefSeq" id="WP_186949667.1">
    <property type="nucleotide sequence ID" value="NZ_JACOPL010000003.1"/>
</dbReference>
<accession>A0A923RVA4</accession>
<sequence length="50" mass="5986">MIKNGWYCCPKCGRKLFPISDKTLIRNLEYQCKHCKEKFNIEIEPRALEP</sequence>
<evidence type="ECO:0000313" key="1">
    <source>
        <dbReference type="EMBL" id="MBC5724723.1"/>
    </source>
</evidence>
<gene>
    <name evidence="1" type="ORF">H8S45_04515</name>
</gene>
<comment type="caution">
    <text evidence="1">The sequence shown here is derived from an EMBL/GenBank/DDBJ whole genome shotgun (WGS) entry which is preliminary data.</text>
</comment>
<evidence type="ECO:0008006" key="3">
    <source>
        <dbReference type="Google" id="ProtNLM"/>
    </source>
</evidence>
<protein>
    <recommendedName>
        <fullName evidence="3">Conjugal transfer protein</fullName>
    </recommendedName>
</protein>
<dbReference type="EMBL" id="JACOPL010000003">
    <property type="protein sequence ID" value="MBC5724723.1"/>
    <property type="molecule type" value="Genomic_DNA"/>
</dbReference>
<dbReference type="Proteomes" id="UP000606499">
    <property type="component" value="Unassembled WGS sequence"/>
</dbReference>
<organism evidence="1 2">
    <name type="scientific">Agathobaculum faecis</name>
    <dbReference type="NCBI Taxonomy" id="2763013"/>
    <lineage>
        <taxon>Bacteria</taxon>
        <taxon>Bacillati</taxon>
        <taxon>Bacillota</taxon>
        <taxon>Clostridia</taxon>
        <taxon>Eubacteriales</taxon>
        <taxon>Butyricicoccaceae</taxon>
        <taxon>Agathobaculum</taxon>
    </lineage>
</organism>
<proteinExistence type="predicted"/>
<name>A0A923RVA4_9FIRM</name>